<comment type="subcellular location">
    <subcellularLocation>
        <location evidence="3 11">Cytoplasm</location>
    </subcellularLocation>
</comment>
<keyword evidence="15" id="KW-1185">Reference proteome</keyword>
<dbReference type="InterPro" id="IPR005764">
    <property type="entry name" value="Ade_phspho_trans"/>
</dbReference>
<organism evidence="14 15">
    <name type="scientific">Knoellia remsis</name>
    <dbReference type="NCBI Taxonomy" id="407159"/>
    <lineage>
        <taxon>Bacteria</taxon>
        <taxon>Bacillati</taxon>
        <taxon>Actinomycetota</taxon>
        <taxon>Actinomycetes</taxon>
        <taxon>Micrococcales</taxon>
        <taxon>Intrasporangiaceae</taxon>
        <taxon>Knoellia</taxon>
    </lineage>
</organism>
<dbReference type="GO" id="GO:0003999">
    <property type="term" value="F:adenine phosphoribosyltransferase activity"/>
    <property type="evidence" value="ECO:0007669"/>
    <property type="project" value="UniProtKB-UniRule"/>
</dbReference>
<dbReference type="CDD" id="cd06223">
    <property type="entry name" value="PRTases_typeI"/>
    <property type="match status" value="1"/>
</dbReference>
<reference evidence="14 15" key="1">
    <citation type="submission" date="2018-03" db="EMBL/GenBank/DDBJ databases">
        <title>Genomic Encyclopedia of Archaeal and Bacterial Type Strains, Phase II (KMG-II): from individual species to whole genera.</title>
        <authorList>
            <person name="Goeker M."/>
        </authorList>
    </citation>
    <scope>NUCLEOTIDE SEQUENCE [LARGE SCALE GENOMIC DNA]</scope>
    <source>
        <strain evidence="14 15">ATCC BAA-1496</strain>
    </source>
</reference>
<dbReference type="AlphaFoldDB" id="A0A2T0UFC8"/>
<evidence type="ECO:0000259" key="13">
    <source>
        <dbReference type="Pfam" id="PF00156"/>
    </source>
</evidence>
<evidence type="ECO:0000256" key="7">
    <source>
        <dbReference type="ARBA" id="ARBA00022490"/>
    </source>
</evidence>
<dbReference type="UniPathway" id="UPA00588">
    <property type="reaction ID" value="UER00646"/>
</dbReference>
<protein>
    <recommendedName>
        <fullName evidence="6 11">Adenine phosphoribosyltransferase</fullName>
        <shortName evidence="11">APRT</shortName>
        <ecNumber evidence="6 11">2.4.2.7</ecNumber>
    </recommendedName>
</protein>
<feature type="domain" description="Phosphoribosyltransferase" evidence="13">
    <location>
        <begin position="96"/>
        <end position="198"/>
    </location>
</feature>
<dbReference type="PANTHER" id="PTHR32315:SF3">
    <property type="entry name" value="ADENINE PHOSPHORIBOSYLTRANSFERASE"/>
    <property type="match status" value="1"/>
</dbReference>
<evidence type="ECO:0000256" key="4">
    <source>
        <dbReference type="ARBA" id="ARBA00004659"/>
    </source>
</evidence>
<evidence type="ECO:0000256" key="6">
    <source>
        <dbReference type="ARBA" id="ARBA00011893"/>
    </source>
</evidence>
<evidence type="ECO:0000256" key="8">
    <source>
        <dbReference type="ARBA" id="ARBA00022676"/>
    </source>
</evidence>
<dbReference type="GO" id="GO:0044209">
    <property type="term" value="P:AMP salvage"/>
    <property type="evidence" value="ECO:0007669"/>
    <property type="project" value="UniProtKB-UniRule"/>
</dbReference>
<keyword evidence="8 11" id="KW-0328">Glycosyltransferase</keyword>
<dbReference type="Gene3D" id="3.40.50.2020">
    <property type="match status" value="1"/>
</dbReference>
<dbReference type="PANTHER" id="PTHR32315">
    <property type="entry name" value="ADENINE PHOSPHORIBOSYLTRANSFERASE"/>
    <property type="match status" value="1"/>
</dbReference>
<comment type="similarity">
    <text evidence="5 11">Belongs to the purine/pyrimidine phosphoribosyltransferase family.</text>
</comment>
<dbReference type="HAMAP" id="MF_00004">
    <property type="entry name" value="Aden_phosphoribosyltr"/>
    <property type="match status" value="1"/>
</dbReference>
<feature type="region of interest" description="Disordered" evidence="12">
    <location>
        <begin position="56"/>
        <end position="95"/>
    </location>
</feature>
<name>A0A2T0UFC8_9MICO</name>
<evidence type="ECO:0000256" key="1">
    <source>
        <dbReference type="ARBA" id="ARBA00000868"/>
    </source>
</evidence>
<dbReference type="GO" id="GO:0016208">
    <property type="term" value="F:AMP binding"/>
    <property type="evidence" value="ECO:0007669"/>
    <property type="project" value="TreeGrafter"/>
</dbReference>
<gene>
    <name evidence="11" type="primary">apt</name>
    <name evidence="14" type="ORF">BCF74_11840</name>
</gene>
<evidence type="ECO:0000313" key="14">
    <source>
        <dbReference type="EMBL" id="PRY56645.1"/>
    </source>
</evidence>
<evidence type="ECO:0000256" key="10">
    <source>
        <dbReference type="ARBA" id="ARBA00022726"/>
    </source>
</evidence>
<evidence type="ECO:0000256" key="5">
    <source>
        <dbReference type="ARBA" id="ARBA00008391"/>
    </source>
</evidence>
<comment type="catalytic activity">
    <reaction evidence="1 11">
        <text>AMP + diphosphate = 5-phospho-alpha-D-ribose 1-diphosphate + adenine</text>
        <dbReference type="Rhea" id="RHEA:16609"/>
        <dbReference type="ChEBI" id="CHEBI:16708"/>
        <dbReference type="ChEBI" id="CHEBI:33019"/>
        <dbReference type="ChEBI" id="CHEBI:58017"/>
        <dbReference type="ChEBI" id="CHEBI:456215"/>
        <dbReference type="EC" id="2.4.2.7"/>
    </reaction>
</comment>
<dbReference type="GO" id="GO:0002055">
    <property type="term" value="F:adenine binding"/>
    <property type="evidence" value="ECO:0007669"/>
    <property type="project" value="TreeGrafter"/>
</dbReference>
<keyword evidence="10 11" id="KW-0660">Purine salvage</keyword>
<dbReference type="Pfam" id="PF00156">
    <property type="entry name" value="Pribosyltran"/>
    <property type="match status" value="1"/>
</dbReference>
<sequence length="226" mass="23236">MTTSDPDVSDLVAAHLRDVPDFPKPGVVFKDITPLLGDGPAFGEVIRALAARYADGSRRHTTAGEGRTADGSGRHTTAGEGRTAAGSGRHTGSPVPQRIDAVAGIEARGFIIGGALAHELGVGFVPVRKVGKLPGATVQRTYDLEYGTATIEIHTDAVTPGQRVLLVDDVLATGGTAIAAWDLLEGAGAEVVAFETVVELAFLGGRAALGERSVRALHVVEGTADN</sequence>
<comment type="caution">
    <text evidence="14">The sequence shown here is derived from an EMBL/GenBank/DDBJ whole genome shotgun (WGS) entry which is preliminary data.</text>
</comment>
<dbReference type="GO" id="GO:0006166">
    <property type="term" value="P:purine ribonucleoside salvage"/>
    <property type="evidence" value="ECO:0007669"/>
    <property type="project" value="UniProtKB-KW"/>
</dbReference>
<dbReference type="RefSeq" id="WP_245889312.1">
    <property type="nucleotide sequence ID" value="NZ_PVTI01000018.1"/>
</dbReference>
<evidence type="ECO:0000256" key="2">
    <source>
        <dbReference type="ARBA" id="ARBA00003968"/>
    </source>
</evidence>
<comment type="function">
    <text evidence="2 11">Catalyzes a salvage reaction resulting in the formation of AMP, that is energically less costly than de novo synthesis.</text>
</comment>
<proteinExistence type="inferred from homology"/>
<dbReference type="InterPro" id="IPR050054">
    <property type="entry name" value="UPRTase/APRTase"/>
</dbReference>
<comment type="pathway">
    <text evidence="4 11">Purine metabolism; AMP biosynthesis via salvage pathway; AMP from adenine: step 1/1.</text>
</comment>
<dbReference type="EMBL" id="PVTI01000018">
    <property type="protein sequence ID" value="PRY56645.1"/>
    <property type="molecule type" value="Genomic_DNA"/>
</dbReference>
<dbReference type="InterPro" id="IPR029057">
    <property type="entry name" value="PRTase-like"/>
</dbReference>
<evidence type="ECO:0000256" key="11">
    <source>
        <dbReference type="HAMAP-Rule" id="MF_00004"/>
    </source>
</evidence>
<comment type="subunit">
    <text evidence="11">Homodimer.</text>
</comment>
<evidence type="ECO:0000256" key="3">
    <source>
        <dbReference type="ARBA" id="ARBA00004496"/>
    </source>
</evidence>
<keyword evidence="7 11" id="KW-0963">Cytoplasm</keyword>
<evidence type="ECO:0000256" key="12">
    <source>
        <dbReference type="SAM" id="MobiDB-lite"/>
    </source>
</evidence>
<dbReference type="GO" id="GO:0006168">
    <property type="term" value="P:adenine salvage"/>
    <property type="evidence" value="ECO:0007669"/>
    <property type="project" value="InterPro"/>
</dbReference>
<dbReference type="GO" id="GO:0005737">
    <property type="term" value="C:cytoplasm"/>
    <property type="evidence" value="ECO:0007669"/>
    <property type="project" value="UniProtKB-SubCell"/>
</dbReference>
<dbReference type="InterPro" id="IPR000836">
    <property type="entry name" value="PRTase_dom"/>
</dbReference>
<accession>A0A2T0UFC8</accession>
<dbReference type="EC" id="2.4.2.7" evidence="6 11"/>
<dbReference type="SUPFAM" id="SSF53271">
    <property type="entry name" value="PRTase-like"/>
    <property type="match status" value="1"/>
</dbReference>
<keyword evidence="9 11" id="KW-0808">Transferase</keyword>
<evidence type="ECO:0000313" key="15">
    <source>
        <dbReference type="Proteomes" id="UP000237822"/>
    </source>
</evidence>
<evidence type="ECO:0000256" key="9">
    <source>
        <dbReference type="ARBA" id="ARBA00022679"/>
    </source>
</evidence>
<dbReference type="Proteomes" id="UP000237822">
    <property type="component" value="Unassembled WGS sequence"/>
</dbReference>
<dbReference type="NCBIfam" id="NF002636">
    <property type="entry name" value="PRK02304.1-5"/>
    <property type="match status" value="1"/>
</dbReference>